<dbReference type="Proteomes" id="UP001172155">
    <property type="component" value="Unassembled WGS sequence"/>
</dbReference>
<keyword evidence="4" id="KW-1185">Reference proteome</keyword>
<keyword evidence="2" id="KW-1133">Transmembrane helix</keyword>
<keyword evidence="2" id="KW-0812">Transmembrane</keyword>
<organism evidence="3 4">
    <name type="scientific">Schizothecium vesticola</name>
    <dbReference type="NCBI Taxonomy" id="314040"/>
    <lineage>
        <taxon>Eukaryota</taxon>
        <taxon>Fungi</taxon>
        <taxon>Dikarya</taxon>
        <taxon>Ascomycota</taxon>
        <taxon>Pezizomycotina</taxon>
        <taxon>Sordariomycetes</taxon>
        <taxon>Sordariomycetidae</taxon>
        <taxon>Sordariales</taxon>
        <taxon>Schizotheciaceae</taxon>
        <taxon>Schizothecium</taxon>
    </lineage>
</organism>
<evidence type="ECO:0000256" key="1">
    <source>
        <dbReference type="SAM" id="MobiDB-lite"/>
    </source>
</evidence>
<dbReference type="AlphaFoldDB" id="A0AA40EUF8"/>
<protein>
    <recommendedName>
        <fullName evidence="5">Mid2 domain-containing protein</fullName>
    </recommendedName>
</protein>
<feature type="region of interest" description="Disordered" evidence="1">
    <location>
        <begin position="57"/>
        <end position="78"/>
    </location>
</feature>
<evidence type="ECO:0008006" key="5">
    <source>
        <dbReference type="Google" id="ProtNLM"/>
    </source>
</evidence>
<evidence type="ECO:0000313" key="3">
    <source>
        <dbReference type="EMBL" id="KAK0745629.1"/>
    </source>
</evidence>
<gene>
    <name evidence="3" type="ORF">B0T18DRAFT_346574</name>
</gene>
<comment type="caution">
    <text evidence="3">The sequence shown here is derived from an EMBL/GenBank/DDBJ whole genome shotgun (WGS) entry which is preliminary data.</text>
</comment>
<evidence type="ECO:0000313" key="4">
    <source>
        <dbReference type="Proteomes" id="UP001172155"/>
    </source>
</evidence>
<feature type="transmembrane region" description="Helical" evidence="2">
    <location>
        <begin position="274"/>
        <end position="296"/>
    </location>
</feature>
<feature type="region of interest" description="Disordered" evidence="1">
    <location>
        <begin position="190"/>
        <end position="266"/>
    </location>
</feature>
<name>A0AA40EUF8_9PEZI</name>
<keyword evidence="2" id="KW-0472">Membrane</keyword>
<evidence type="ECO:0000256" key="2">
    <source>
        <dbReference type="SAM" id="Phobius"/>
    </source>
</evidence>
<proteinExistence type="predicted"/>
<feature type="compositionally biased region" description="Low complexity" evidence="1">
    <location>
        <begin position="190"/>
        <end position="231"/>
    </location>
</feature>
<feature type="region of interest" description="Disordered" evidence="1">
    <location>
        <begin position="379"/>
        <end position="413"/>
    </location>
</feature>
<dbReference type="EMBL" id="JAUKUD010000004">
    <property type="protein sequence ID" value="KAK0745629.1"/>
    <property type="molecule type" value="Genomic_DNA"/>
</dbReference>
<reference evidence="3" key="1">
    <citation type="submission" date="2023-06" db="EMBL/GenBank/DDBJ databases">
        <title>Genome-scale phylogeny and comparative genomics of the fungal order Sordariales.</title>
        <authorList>
            <consortium name="Lawrence Berkeley National Laboratory"/>
            <person name="Hensen N."/>
            <person name="Bonometti L."/>
            <person name="Westerberg I."/>
            <person name="Brannstrom I.O."/>
            <person name="Guillou S."/>
            <person name="Cros-Aarteil S."/>
            <person name="Calhoun S."/>
            <person name="Haridas S."/>
            <person name="Kuo A."/>
            <person name="Mondo S."/>
            <person name="Pangilinan J."/>
            <person name="Riley R."/>
            <person name="LaButti K."/>
            <person name="Andreopoulos B."/>
            <person name="Lipzen A."/>
            <person name="Chen C."/>
            <person name="Yanf M."/>
            <person name="Daum C."/>
            <person name="Ng V."/>
            <person name="Clum A."/>
            <person name="Steindorff A."/>
            <person name="Ohm R."/>
            <person name="Martin F."/>
            <person name="Silar P."/>
            <person name="Natvig D."/>
            <person name="Lalanne C."/>
            <person name="Gautier V."/>
            <person name="Ament-velasquez S.L."/>
            <person name="Kruys A."/>
            <person name="Hutchinson M.I."/>
            <person name="Powell A.J."/>
            <person name="Barry K."/>
            <person name="Miller A.N."/>
            <person name="Grigoriev I.V."/>
            <person name="Debuchy R."/>
            <person name="Gladieux P."/>
            <person name="Thoren M.H."/>
            <person name="Johannesson H."/>
        </authorList>
    </citation>
    <scope>NUCLEOTIDE SEQUENCE</scope>
    <source>
        <strain evidence="3">SMH3187-1</strain>
    </source>
</reference>
<accession>A0AA40EUF8</accession>
<sequence length="413" mass="42123">MANILVNQVPTILGALTTTFIPPPACTAAIGVLDGGILGLGKTALNIAHLGQTCSRGEGKEATTCWPPTSSGAPSKSAPGWGIYSPGVECPSGYVTACSAVGGRDGKADWNMQFRLGAEETAVGCCPSGYACGNFNGQTCFQVMVSTTLPAVSCDGTKSKTSTVTVPNSKASMADFTILAPMIQINWQASDRPASSTAPSRPPLTTGPAATSTSSSDSDSDSGPTDSPSAAQPTDTGTPAVGLPDANSNDPNTDDAQRKESESGGGGLATATKVGLGIGAGVAAIALVLGVVFYMWRRRHSQHQEDELDRLYGLKQIGPDAHSSTDLSGGGMKDDIPGWYRGQRPLQNTTGMGGAMMPTALSPSYMSPQGMPSQGMTLQGMSPMAPSGPANPYIDPAGSQAAAPQYRPYRPGA</sequence>